<evidence type="ECO:0000259" key="14">
    <source>
        <dbReference type="Pfam" id="PF02880"/>
    </source>
</evidence>
<dbReference type="GO" id="GO:0004615">
    <property type="term" value="F:phosphomannomutase activity"/>
    <property type="evidence" value="ECO:0007669"/>
    <property type="project" value="UniProtKB-EC"/>
</dbReference>
<dbReference type="InterPro" id="IPR005845">
    <property type="entry name" value="A-D-PHexomutase_a/b/a-II"/>
</dbReference>
<keyword evidence="16" id="KW-1185">Reference proteome</keyword>
<comment type="similarity">
    <text evidence="4 10">Belongs to the phosphohexose mutase family.</text>
</comment>
<feature type="domain" description="Alpha-D-phosphohexomutase alpha/beta/alpha" evidence="14">
    <location>
        <begin position="282"/>
        <end position="390"/>
    </location>
</feature>
<dbReference type="Pfam" id="PF02880">
    <property type="entry name" value="PGM_PMM_III"/>
    <property type="match status" value="1"/>
</dbReference>
<evidence type="ECO:0000259" key="12">
    <source>
        <dbReference type="Pfam" id="PF02878"/>
    </source>
</evidence>
<comment type="catalytic activity">
    <reaction evidence="1">
        <text>alpha-D-mannose 1-phosphate = D-mannose 6-phosphate</text>
        <dbReference type="Rhea" id="RHEA:11140"/>
        <dbReference type="ChEBI" id="CHEBI:58409"/>
        <dbReference type="ChEBI" id="CHEBI:58735"/>
        <dbReference type="EC" id="5.4.2.8"/>
    </reaction>
</comment>
<dbReference type="Proteomes" id="UP000244948">
    <property type="component" value="Unassembled WGS sequence"/>
</dbReference>
<keyword evidence="8 10" id="KW-0460">Magnesium</keyword>
<dbReference type="InterPro" id="IPR005846">
    <property type="entry name" value="A-D-PHexomutase_a/b/a-III"/>
</dbReference>
<organism evidence="15 16">
    <name type="scientific">Ignatzschineria indica</name>
    <dbReference type="NCBI Taxonomy" id="472583"/>
    <lineage>
        <taxon>Bacteria</taxon>
        <taxon>Pseudomonadati</taxon>
        <taxon>Pseudomonadota</taxon>
        <taxon>Gammaproteobacteria</taxon>
        <taxon>Cardiobacteriales</taxon>
        <taxon>Ignatzschineriaceae</taxon>
        <taxon>Ignatzschineria</taxon>
    </lineage>
</organism>
<gene>
    <name evidence="15" type="ORF">DC082_04985</name>
</gene>
<dbReference type="SUPFAM" id="SSF55957">
    <property type="entry name" value="Phosphoglucomutase, C-terminal domain"/>
    <property type="match status" value="1"/>
</dbReference>
<evidence type="ECO:0000313" key="15">
    <source>
        <dbReference type="EMBL" id="PWD84880.1"/>
    </source>
</evidence>
<evidence type="ECO:0000256" key="3">
    <source>
        <dbReference type="ARBA" id="ARBA00004699"/>
    </source>
</evidence>
<reference evidence="15 16" key="1">
    <citation type="journal article" date="2018" name="Genome Announc.">
        <title>Ignatzschineria cameli sp. nov., isolated from necrotic foot tissue of dromedaries (Camelus dromedarius) and associated maggots (Wohlfahrtia species) in Dubai.</title>
        <authorList>
            <person name="Tsang C.C."/>
            <person name="Tang J.Y."/>
            <person name="Fong J.Y."/>
            <person name="Kinne J."/>
            <person name="Lee H.H."/>
            <person name="Joseph M."/>
            <person name="Jose S."/>
            <person name="Schuster R.K."/>
            <person name="Tang Y."/>
            <person name="Sivakumar S."/>
            <person name="Chen J.H."/>
            <person name="Teng J.L."/>
            <person name="Lau S.K."/>
            <person name="Wernery U."/>
            <person name="Woo P.C."/>
        </authorList>
    </citation>
    <scope>NUCLEOTIDE SEQUENCE [LARGE SCALE GENOMIC DNA]</scope>
    <source>
        <strain evidence="15 16">KCTC 22643</strain>
    </source>
</reference>
<proteinExistence type="inferred from homology"/>
<dbReference type="PANTHER" id="PTHR43771">
    <property type="entry name" value="PHOSPHOMANNOMUTASE"/>
    <property type="match status" value="1"/>
</dbReference>
<evidence type="ECO:0000256" key="8">
    <source>
        <dbReference type="ARBA" id="ARBA00022842"/>
    </source>
</evidence>
<protein>
    <recommendedName>
        <fullName evidence="5">phosphomannomutase</fullName>
        <ecNumber evidence="5">5.4.2.8</ecNumber>
    </recommendedName>
</protein>
<dbReference type="PANTHER" id="PTHR43771:SF1">
    <property type="entry name" value="PHOSPHOMANNOMUTASE"/>
    <property type="match status" value="1"/>
</dbReference>
<evidence type="ECO:0000256" key="6">
    <source>
        <dbReference type="ARBA" id="ARBA00022553"/>
    </source>
</evidence>
<dbReference type="GO" id="GO:0005975">
    <property type="term" value="P:carbohydrate metabolic process"/>
    <property type="evidence" value="ECO:0007669"/>
    <property type="project" value="InterPro"/>
</dbReference>
<evidence type="ECO:0000259" key="13">
    <source>
        <dbReference type="Pfam" id="PF02879"/>
    </source>
</evidence>
<name>A0A2U2ANT9_9GAMM</name>
<dbReference type="PROSITE" id="PS00710">
    <property type="entry name" value="PGM_PMM"/>
    <property type="match status" value="1"/>
</dbReference>
<dbReference type="AlphaFoldDB" id="A0A2U2ANT9"/>
<comment type="cofactor">
    <cofactor evidence="2">
        <name>Mg(2+)</name>
        <dbReference type="ChEBI" id="CHEBI:18420"/>
    </cofactor>
</comment>
<feature type="domain" description="Alpha-D-phosphohexomutase alpha/beta/alpha" evidence="12">
    <location>
        <begin position="4"/>
        <end position="134"/>
    </location>
</feature>
<dbReference type="SUPFAM" id="SSF53738">
    <property type="entry name" value="Phosphoglucomutase, first 3 domains"/>
    <property type="match status" value="3"/>
</dbReference>
<dbReference type="Pfam" id="PF00408">
    <property type="entry name" value="PGM_PMM_IV"/>
    <property type="match status" value="1"/>
</dbReference>
<keyword evidence="6" id="KW-0597">Phosphoprotein</keyword>
<dbReference type="InterPro" id="IPR016066">
    <property type="entry name" value="A-D-PHexomutase_CS"/>
</dbReference>
<dbReference type="InterPro" id="IPR005843">
    <property type="entry name" value="A-D-PHexomutase_C"/>
</dbReference>
<feature type="domain" description="Alpha-D-phosphohexomutase C-terminal" evidence="11">
    <location>
        <begin position="397"/>
        <end position="469"/>
    </location>
</feature>
<dbReference type="EMBL" id="QEWR01000002">
    <property type="protein sequence ID" value="PWD84880.1"/>
    <property type="molecule type" value="Genomic_DNA"/>
</dbReference>
<keyword evidence="9" id="KW-0413">Isomerase</keyword>
<dbReference type="Pfam" id="PF02879">
    <property type="entry name" value="PGM_PMM_II"/>
    <property type="match status" value="1"/>
</dbReference>
<dbReference type="InterPro" id="IPR036900">
    <property type="entry name" value="A-D-PHexomutase_C_sf"/>
</dbReference>
<dbReference type="PRINTS" id="PR00509">
    <property type="entry name" value="PGMPMM"/>
</dbReference>
<dbReference type="GO" id="GO:0000287">
    <property type="term" value="F:magnesium ion binding"/>
    <property type="evidence" value="ECO:0007669"/>
    <property type="project" value="InterPro"/>
</dbReference>
<dbReference type="InterPro" id="IPR016055">
    <property type="entry name" value="A-D-PHexomutase_a/b/a-I/II/III"/>
</dbReference>
<evidence type="ECO:0000256" key="5">
    <source>
        <dbReference type="ARBA" id="ARBA00012730"/>
    </source>
</evidence>
<evidence type="ECO:0000256" key="9">
    <source>
        <dbReference type="ARBA" id="ARBA00023235"/>
    </source>
</evidence>
<dbReference type="Pfam" id="PF02878">
    <property type="entry name" value="PGM_PMM_I"/>
    <property type="match status" value="1"/>
</dbReference>
<accession>A0A2U2ANT9</accession>
<evidence type="ECO:0000313" key="16">
    <source>
        <dbReference type="Proteomes" id="UP000244948"/>
    </source>
</evidence>
<sequence length="478" mass="52668">MALKAFKAYDIRGEYPLEINEDLAYKLGLAFVAEYRAQEIVVGHDIRESSPQLFTQLVAGICDAGADVISLDICGTEEVYFNTVYLEADGGIMITASHNPKSHNGFKLVARGAEPISGSTGLEALKRRILQEDFGQRAVREKGILKHFVDKRPYLQALLQASSMALSQRSEDLPLNSFTAASSASSISPISPKPLRIVCNSGNGCAGAIVDLLEPYLPYQLIKIHHEPDGTFPNGVPNPLLVERRQATQEVILTSGADFGVAWDGDFDRCFFFDERGDFVDSSYIVGLLATVLLTDHPNSTIVIDTRQTLNSEEAIKNAGGKVVISAGGHSPMKESMRKFNALYGGEMSAHHYFQAFHYCDSGMIPFLLISQLLAKSDQTLGELVAAARRRYPCSGELNYLVTDSDLVIAKIADYFKDRAVSEDYLDGLSLRLDDSRINVRASNTEPYLRINIEGKGSEAIVKERQREIELLLTPYLQ</sequence>
<dbReference type="EC" id="5.4.2.8" evidence="5"/>
<evidence type="ECO:0000256" key="10">
    <source>
        <dbReference type="RuleBase" id="RU004326"/>
    </source>
</evidence>
<feature type="domain" description="Alpha-D-phosphohexomutase alpha/beta/alpha" evidence="13">
    <location>
        <begin position="186"/>
        <end position="277"/>
    </location>
</feature>
<dbReference type="CDD" id="cd03089">
    <property type="entry name" value="PMM_PGM"/>
    <property type="match status" value="1"/>
</dbReference>
<dbReference type="Gene3D" id="3.30.310.50">
    <property type="entry name" value="Alpha-D-phosphohexomutase, C-terminal domain"/>
    <property type="match status" value="1"/>
</dbReference>
<comment type="caution">
    <text evidence="15">The sequence shown here is derived from an EMBL/GenBank/DDBJ whole genome shotgun (WGS) entry which is preliminary data.</text>
</comment>
<evidence type="ECO:0000259" key="11">
    <source>
        <dbReference type="Pfam" id="PF00408"/>
    </source>
</evidence>
<evidence type="ECO:0000256" key="2">
    <source>
        <dbReference type="ARBA" id="ARBA00001946"/>
    </source>
</evidence>
<dbReference type="RefSeq" id="WP_109236001.1">
    <property type="nucleotide sequence ID" value="NZ_BMXZ01000001.1"/>
</dbReference>
<evidence type="ECO:0000256" key="7">
    <source>
        <dbReference type="ARBA" id="ARBA00022723"/>
    </source>
</evidence>
<comment type="pathway">
    <text evidence="3">Nucleotide-sugar biosynthesis; GDP-alpha-D-mannose biosynthesis; alpha-D-mannose 1-phosphate from D-fructose 6-phosphate: step 2/2.</text>
</comment>
<keyword evidence="7 10" id="KW-0479">Metal-binding</keyword>
<dbReference type="InterPro" id="IPR005841">
    <property type="entry name" value="Alpha-D-phosphohexomutase_SF"/>
</dbReference>
<dbReference type="InterPro" id="IPR005844">
    <property type="entry name" value="A-D-PHexomutase_a/b/a-I"/>
</dbReference>
<evidence type="ECO:0000256" key="1">
    <source>
        <dbReference type="ARBA" id="ARBA00000586"/>
    </source>
</evidence>
<evidence type="ECO:0000256" key="4">
    <source>
        <dbReference type="ARBA" id="ARBA00010231"/>
    </source>
</evidence>
<dbReference type="Gene3D" id="3.40.120.10">
    <property type="entry name" value="Alpha-D-Glucose-1,6-Bisphosphate, subunit A, domain 3"/>
    <property type="match status" value="3"/>
</dbReference>